<dbReference type="Pfam" id="PF13648">
    <property type="entry name" value="Lipocalin_4"/>
    <property type="match status" value="1"/>
</dbReference>
<gene>
    <name evidence="2" type="ORF">BDD43_1896</name>
</gene>
<dbReference type="EMBL" id="RBKU01000001">
    <property type="protein sequence ID" value="RKR81745.1"/>
    <property type="molecule type" value="Genomic_DNA"/>
</dbReference>
<proteinExistence type="predicted"/>
<protein>
    <recommendedName>
        <fullName evidence="1">Lipocalin-like domain-containing protein</fullName>
    </recommendedName>
</protein>
<sequence>MLVNSCKKDNSDTVAYFLTNGTWQLAAVQTQTFVGDTLKRTDTLNTNCGLNQLFKFNNNNSCTYSNYHCITQSSAGTWQLASNDLILQTTLAAQDTAKGVVVTKPASVFTNAQIINLGQYSFVLQTGDTSPYYTSKTRRVITRYAFVHCTTCSN</sequence>
<evidence type="ECO:0000313" key="3">
    <source>
        <dbReference type="Proteomes" id="UP000268007"/>
    </source>
</evidence>
<accession>A0A495IYF6</accession>
<organism evidence="2 3">
    <name type="scientific">Mucilaginibacter gracilis</name>
    <dbReference type="NCBI Taxonomy" id="423350"/>
    <lineage>
        <taxon>Bacteria</taxon>
        <taxon>Pseudomonadati</taxon>
        <taxon>Bacteroidota</taxon>
        <taxon>Sphingobacteriia</taxon>
        <taxon>Sphingobacteriales</taxon>
        <taxon>Sphingobacteriaceae</taxon>
        <taxon>Mucilaginibacter</taxon>
    </lineage>
</organism>
<keyword evidence="3" id="KW-1185">Reference proteome</keyword>
<feature type="domain" description="Lipocalin-like" evidence="1">
    <location>
        <begin position="20"/>
        <end position="90"/>
    </location>
</feature>
<dbReference type="InterPro" id="IPR024311">
    <property type="entry name" value="Lipocalin-like"/>
</dbReference>
<dbReference type="AlphaFoldDB" id="A0A495IYF6"/>
<comment type="caution">
    <text evidence="2">The sequence shown here is derived from an EMBL/GenBank/DDBJ whole genome shotgun (WGS) entry which is preliminary data.</text>
</comment>
<reference evidence="2 3" key="1">
    <citation type="submission" date="2018-10" db="EMBL/GenBank/DDBJ databases">
        <title>Genomic Encyclopedia of Archaeal and Bacterial Type Strains, Phase II (KMG-II): from individual species to whole genera.</title>
        <authorList>
            <person name="Goeker M."/>
        </authorList>
    </citation>
    <scope>NUCLEOTIDE SEQUENCE [LARGE SCALE GENOMIC DNA]</scope>
    <source>
        <strain evidence="2 3">DSM 18602</strain>
    </source>
</reference>
<dbReference type="Proteomes" id="UP000268007">
    <property type="component" value="Unassembled WGS sequence"/>
</dbReference>
<evidence type="ECO:0000313" key="2">
    <source>
        <dbReference type="EMBL" id="RKR81745.1"/>
    </source>
</evidence>
<evidence type="ECO:0000259" key="1">
    <source>
        <dbReference type="Pfam" id="PF13648"/>
    </source>
</evidence>
<name>A0A495IYF6_9SPHI</name>